<dbReference type="EMBL" id="JBHSIM010000049">
    <property type="protein sequence ID" value="MFC4835286.1"/>
    <property type="molecule type" value="Genomic_DNA"/>
</dbReference>
<comment type="caution">
    <text evidence="1">The sequence shown here is derived from an EMBL/GenBank/DDBJ whole genome shotgun (WGS) entry which is preliminary data.</text>
</comment>
<keyword evidence="2" id="KW-1185">Reference proteome</keyword>
<name>A0ABV9RM76_9PSEU</name>
<accession>A0ABV9RM76</accession>
<reference evidence="2" key="1">
    <citation type="journal article" date="2019" name="Int. J. Syst. Evol. Microbiol.">
        <title>The Global Catalogue of Microorganisms (GCM) 10K type strain sequencing project: providing services to taxonomists for standard genome sequencing and annotation.</title>
        <authorList>
            <consortium name="The Broad Institute Genomics Platform"/>
            <consortium name="The Broad Institute Genome Sequencing Center for Infectious Disease"/>
            <person name="Wu L."/>
            <person name="Ma J."/>
        </authorList>
    </citation>
    <scope>NUCLEOTIDE SEQUENCE [LARGE SCALE GENOMIC DNA]</scope>
    <source>
        <strain evidence="2">CCUG 50347</strain>
    </source>
</reference>
<dbReference type="Proteomes" id="UP001595909">
    <property type="component" value="Unassembled WGS sequence"/>
</dbReference>
<evidence type="ECO:0000313" key="1">
    <source>
        <dbReference type="EMBL" id="MFC4835286.1"/>
    </source>
</evidence>
<sequence>MTTPSRETSPLLEAILNLARAHGQHERFYSSSPLETALRLQRHGRMLHALADRWSTVVPTPRSAANPYEGADDLNSEAAIALDGALFMEGGGRPVEITAMIAELRTDAEGFARGGEWLAAAMRSSWEVAASLLEVDALSDVMGERHRIITNDWLAAHMQSVIAALLLRAAEMLDHVDLAPEALRADLAADRVSPARMRSAAEVIARAADLCCQSAELVHDNERRWRMFRERTEQVVSDLSG</sequence>
<dbReference type="RefSeq" id="WP_274186990.1">
    <property type="nucleotide sequence ID" value="NZ_BAABHN010000049.1"/>
</dbReference>
<protein>
    <submittedName>
        <fullName evidence="1">Uncharacterized protein</fullName>
    </submittedName>
</protein>
<gene>
    <name evidence="1" type="ORF">ACFPEL_22950</name>
</gene>
<proteinExistence type="predicted"/>
<organism evidence="1 2">
    <name type="scientific">Actinomycetospora chibensis</name>
    <dbReference type="NCBI Taxonomy" id="663606"/>
    <lineage>
        <taxon>Bacteria</taxon>
        <taxon>Bacillati</taxon>
        <taxon>Actinomycetota</taxon>
        <taxon>Actinomycetes</taxon>
        <taxon>Pseudonocardiales</taxon>
        <taxon>Pseudonocardiaceae</taxon>
        <taxon>Actinomycetospora</taxon>
    </lineage>
</organism>
<evidence type="ECO:0000313" key="2">
    <source>
        <dbReference type="Proteomes" id="UP001595909"/>
    </source>
</evidence>